<feature type="compositionally biased region" description="Basic and acidic residues" evidence="5">
    <location>
        <begin position="77"/>
        <end position="92"/>
    </location>
</feature>
<evidence type="ECO:0008006" key="10">
    <source>
        <dbReference type="Google" id="ProtNLM"/>
    </source>
</evidence>
<evidence type="ECO:0000256" key="2">
    <source>
        <dbReference type="ARBA" id="ARBA00023127"/>
    </source>
</evidence>
<feature type="domain" description="Cyclin-like" evidence="6">
    <location>
        <begin position="172"/>
        <end position="257"/>
    </location>
</feature>
<dbReference type="Gene3D" id="1.10.472.10">
    <property type="entry name" value="Cyclin-like"/>
    <property type="match status" value="2"/>
</dbReference>
<keyword evidence="9" id="KW-1185">Reference proteome</keyword>
<feature type="compositionally biased region" description="Low complexity" evidence="5">
    <location>
        <begin position="93"/>
        <end position="104"/>
    </location>
</feature>
<evidence type="ECO:0000259" key="7">
    <source>
        <dbReference type="SMART" id="SM01332"/>
    </source>
</evidence>
<dbReference type="GO" id="GO:0005634">
    <property type="term" value="C:nucleus"/>
    <property type="evidence" value="ECO:0007669"/>
    <property type="project" value="UniProtKB-ARBA"/>
</dbReference>
<dbReference type="CDD" id="cd20507">
    <property type="entry name" value="CYCLIN_CCNB1-like_rpt1"/>
    <property type="match status" value="1"/>
</dbReference>
<evidence type="ECO:0000256" key="4">
    <source>
        <dbReference type="RuleBase" id="RU000383"/>
    </source>
</evidence>
<accession>A0A653BDK1</accession>
<dbReference type="InterPro" id="IPR004367">
    <property type="entry name" value="Cyclin_C-dom"/>
</dbReference>
<dbReference type="FunFam" id="1.10.472.10:FF:000001">
    <property type="entry name" value="G2/mitotic-specific cyclin"/>
    <property type="match status" value="1"/>
</dbReference>
<dbReference type="InterPro" id="IPR013763">
    <property type="entry name" value="Cyclin-like_dom"/>
</dbReference>
<dbReference type="AlphaFoldDB" id="A0A653BDK1"/>
<dbReference type="GO" id="GO:0044772">
    <property type="term" value="P:mitotic cell cycle phase transition"/>
    <property type="evidence" value="ECO:0007669"/>
    <property type="project" value="InterPro"/>
</dbReference>
<dbReference type="PANTHER" id="PTHR10177">
    <property type="entry name" value="CYCLINS"/>
    <property type="match status" value="1"/>
</dbReference>
<dbReference type="SMART" id="SM01332">
    <property type="entry name" value="Cyclin_C"/>
    <property type="match status" value="1"/>
</dbReference>
<evidence type="ECO:0000256" key="3">
    <source>
        <dbReference type="ARBA" id="ARBA00023306"/>
    </source>
</evidence>
<feature type="compositionally biased region" description="Polar residues" evidence="5">
    <location>
        <begin position="25"/>
        <end position="41"/>
    </location>
</feature>
<comment type="similarity">
    <text evidence="4">Belongs to the cyclin family.</text>
</comment>
<evidence type="ECO:0000256" key="1">
    <source>
        <dbReference type="ARBA" id="ARBA00022618"/>
    </source>
</evidence>
<feature type="compositionally biased region" description="Basic and acidic residues" evidence="5">
    <location>
        <begin position="111"/>
        <end position="123"/>
    </location>
</feature>
<keyword evidence="2 4" id="KW-0195">Cyclin</keyword>
<evidence type="ECO:0000259" key="6">
    <source>
        <dbReference type="SMART" id="SM00385"/>
    </source>
</evidence>
<feature type="region of interest" description="Disordered" evidence="5">
    <location>
        <begin position="1"/>
        <end position="41"/>
    </location>
</feature>
<feature type="domain" description="Cyclin C-terminal" evidence="7">
    <location>
        <begin position="266"/>
        <end position="387"/>
    </location>
</feature>
<dbReference type="Pfam" id="PF00134">
    <property type="entry name" value="Cyclin_N"/>
    <property type="match status" value="1"/>
</dbReference>
<dbReference type="Pfam" id="PF02984">
    <property type="entry name" value="Cyclin_C"/>
    <property type="match status" value="1"/>
</dbReference>
<evidence type="ECO:0000313" key="8">
    <source>
        <dbReference type="EMBL" id="VEN33656.1"/>
    </source>
</evidence>
<keyword evidence="3" id="KW-0131">Cell cycle</keyword>
<proteinExistence type="inferred from homology"/>
<sequence length="400" mass="45422">MATMRHATIQETKENLHTKGLIKPQGTTHTATQRPALTGLSINTQATAPALKDISKKCDITAKAKDVKEVQLVQKQSKLDHKPLQPRKEEGKQQPQLRLQSRSQVPAPSQEKSDITKIEDPDKSTIQDPLQVTEYLKDIFAHLRDLETKYAIREDFLDHHRTTPNMRSVLVNWLVEIHADFEQKPETLYLCVSIVDRYLQTNTLVGRSSLQLVGTAALLIASKYEEMYLPSLSDFEYICDGAFTSKQIIQMEIDILKRLEFNLGYPPAIQFLKRYSKVIRAKAEHYTMSKYFLELALLEHTLSSVKPSLLAAAACCLAKGVIDEIMELPKIWTPAMVHYTTYQYQDFRRPMIQLAGIVAKVDTSSFTQVKKKYSAAAYLKISNNENLNGPLIRKLASTKK</sequence>
<protein>
    <recommendedName>
        <fullName evidence="10">Cyclin N-terminal domain-containing protein</fullName>
    </recommendedName>
</protein>
<gene>
    <name evidence="8" type="ORF">CALMAC_LOCUS134</name>
</gene>
<dbReference type="InterPro" id="IPR039361">
    <property type="entry name" value="Cyclin"/>
</dbReference>
<dbReference type="InterPro" id="IPR006671">
    <property type="entry name" value="Cyclin_N"/>
</dbReference>
<evidence type="ECO:0000256" key="5">
    <source>
        <dbReference type="SAM" id="MobiDB-lite"/>
    </source>
</evidence>
<feature type="region of interest" description="Disordered" evidence="5">
    <location>
        <begin position="75"/>
        <end position="123"/>
    </location>
</feature>
<dbReference type="PIRSF" id="PIRSF001771">
    <property type="entry name" value="Cyclin_A_B_D_E"/>
    <property type="match status" value="1"/>
</dbReference>
<dbReference type="InterPro" id="IPR046965">
    <property type="entry name" value="Cyclin_A/B-like"/>
</dbReference>
<evidence type="ECO:0000313" key="9">
    <source>
        <dbReference type="Proteomes" id="UP000410492"/>
    </source>
</evidence>
<reference evidence="8 9" key="1">
    <citation type="submission" date="2019-01" db="EMBL/GenBank/DDBJ databases">
        <authorList>
            <person name="Sayadi A."/>
        </authorList>
    </citation>
    <scope>NUCLEOTIDE SEQUENCE [LARGE SCALE GENOMIC DNA]</scope>
</reference>
<dbReference type="OrthoDB" id="5590282at2759"/>
<dbReference type="InterPro" id="IPR036915">
    <property type="entry name" value="Cyclin-like_sf"/>
</dbReference>
<name>A0A653BDK1_CALMS</name>
<dbReference type="EMBL" id="CAACVG010000166">
    <property type="protein sequence ID" value="VEN33656.1"/>
    <property type="molecule type" value="Genomic_DNA"/>
</dbReference>
<dbReference type="Proteomes" id="UP000410492">
    <property type="component" value="Unassembled WGS sequence"/>
</dbReference>
<dbReference type="GO" id="GO:0051301">
    <property type="term" value="P:cell division"/>
    <property type="evidence" value="ECO:0007669"/>
    <property type="project" value="UniProtKB-KW"/>
</dbReference>
<keyword evidence="1" id="KW-0132">Cell division</keyword>
<dbReference type="SMART" id="SM00385">
    <property type="entry name" value="CYCLIN"/>
    <property type="match status" value="2"/>
</dbReference>
<dbReference type="GO" id="GO:0016538">
    <property type="term" value="F:cyclin-dependent protein serine/threonine kinase regulator activity"/>
    <property type="evidence" value="ECO:0007669"/>
    <property type="project" value="InterPro"/>
</dbReference>
<organism evidence="8 9">
    <name type="scientific">Callosobruchus maculatus</name>
    <name type="common">Southern cowpea weevil</name>
    <name type="synonym">Pulse bruchid</name>
    <dbReference type="NCBI Taxonomy" id="64391"/>
    <lineage>
        <taxon>Eukaryota</taxon>
        <taxon>Metazoa</taxon>
        <taxon>Ecdysozoa</taxon>
        <taxon>Arthropoda</taxon>
        <taxon>Hexapoda</taxon>
        <taxon>Insecta</taxon>
        <taxon>Pterygota</taxon>
        <taxon>Neoptera</taxon>
        <taxon>Endopterygota</taxon>
        <taxon>Coleoptera</taxon>
        <taxon>Polyphaga</taxon>
        <taxon>Cucujiformia</taxon>
        <taxon>Chrysomeloidea</taxon>
        <taxon>Chrysomelidae</taxon>
        <taxon>Bruchinae</taxon>
        <taxon>Bruchini</taxon>
        <taxon>Callosobruchus</taxon>
    </lineage>
</organism>
<feature type="domain" description="Cyclin-like" evidence="6">
    <location>
        <begin position="270"/>
        <end position="356"/>
    </location>
</feature>
<dbReference type="SUPFAM" id="SSF47954">
    <property type="entry name" value="Cyclin-like"/>
    <property type="match status" value="2"/>
</dbReference>